<reference evidence="2 3" key="1">
    <citation type="submission" date="2019-03" db="EMBL/GenBank/DDBJ databases">
        <title>First draft genome of Liparis tanakae, snailfish: a comprehensive survey of snailfish specific genes.</title>
        <authorList>
            <person name="Kim W."/>
            <person name="Song I."/>
            <person name="Jeong J.-H."/>
            <person name="Kim D."/>
            <person name="Kim S."/>
            <person name="Ryu S."/>
            <person name="Song J.Y."/>
            <person name="Lee S.K."/>
        </authorList>
    </citation>
    <scope>NUCLEOTIDE SEQUENCE [LARGE SCALE GENOMIC DNA]</scope>
    <source>
        <tissue evidence="2">Muscle</tissue>
    </source>
</reference>
<sequence>MRGVIRGAMRGAMRGVMRGAMRDERSDERSNERSDQTSKNTIRQPVKSSVFSLELRMFLPLGNMRMGVLQLQASLHQRLVLEQHSPTLPSGASQFSFRTSCASRTSSGLTESSPEGGGARLREEELD</sequence>
<comment type="caution">
    <text evidence="2">The sequence shown here is derived from an EMBL/GenBank/DDBJ whole genome shotgun (WGS) entry which is preliminary data.</text>
</comment>
<proteinExistence type="predicted"/>
<dbReference type="Proteomes" id="UP000314294">
    <property type="component" value="Unassembled WGS sequence"/>
</dbReference>
<gene>
    <name evidence="2" type="ORF">EYF80_028697</name>
</gene>
<protein>
    <submittedName>
        <fullName evidence="2">Uncharacterized protein</fullName>
    </submittedName>
</protein>
<evidence type="ECO:0000313" key="2">
    <source>
        <dbReference type="EMBL" id="TNN61044.1"/>
    </source>
</evidence>
<feature type="compositionally biased region" description="Basic and acidic residues" evidence="1">
    <location>
        <begin position="20"/>
        <end position="36"/>
    </location>
</feature>
<feature type="compositionally biased region" description="Polar residues" evidence="1">
    <location>
        <begin position="86"/>
        <end position="113"/>
    </location>
</feature>
<evidence type="ECO:0000256" key="1">
    <source>
        <dbReference type="SAM" id="MobiDB-lite"/>
    </source>
</evidence>
<feature type="region of interest" description="Disordered" evidence="1">
    <location>
        <begin position="1"/>
        <end position="46"/>
    </location>
</feature>
<feature type="region of interest" description="Disordered" evidence="1">
    <location>
        <begin position="86"/>
        <end position="127"/>
    </location>
</feature>
<organism evidence="2 3">
    <name type="scientific">Liparis tanakae</name>
    <name type="common">Tanaka's snailfish</name>
    <dbReference type="NCBI Taxonomy" id="230148"/>
    <lineage>
        <taxon>Eukaryota</taxon>
        <taxon>Metazoa</taxon>
        <taxon>Chordata</taxon>
        <taxon>Craniata</taxon>
        <taxon>Vertebrata</taxon>
        <taxon>Euteleostomi</taxon>
        <taxon>Actinopterygii</taxon>
        <taxon>Neopterygii</taxon>
        <taxon>Teleostei</taxon>
        <taxon>Neoteleostei</taxon>
        <taxon>Acanthomorphata</taxon>
        <taxon>Eupercaria</taxon>
        <taxon>Perciformes</taxon>
        <taxon>Cottioidei</taxon>
        <taxon>Cottales</taxon>
        <taxon>Liparidae</taxon>
        <taxon>Liparis</taxon>
    </lineage>
</organism>
<name>A0A4Z2H865_9TELE</name>
<keyword evidence="3" id="KW-1185">Reference proteome</keyword>
<dbReference type="AlphaFoldDB" id="A0A4Z2H865"/>
<evidence type="ECO:0000313" key="3">
    <source>
        <dbReference type="Proteomes" id="UP000314294"/>
    </source>
</evidence>
<feature type="compositionally biased region" description="Polar residues" evidence="1">
    <location>
        <begin position="37"/>
        <end position="46"/>
    </location>
</feature>
<accession>A0A4Z2H865</accession>
<dbReference type="EMBL" id="SRLO01000322">
    <property type="protein sequence ID" value="TNN61044.1"/>
    <property type="molecule type" value="Genomic_DNA"/>
</dbReference>